<evidence type="ECO:0000313" key="1">
    <source>
        <dbReference type="EMBL" id="KAL1638473.1"/>
    </source>
</evidence>
<dbReference type="Proteomes" id="UP001521116">
    <property type="component" value="Unassembled WGS sequence"/>
</dbReference>
<reference evidence="1 2" key="1">
    <citation type="submission" date="2024-02" db="EMBL/GenBank/DDBJ databases">
        <title>De novo assembly and annotation of 12 fungi associated with fruit tree decline syndrome in Ontario, Canada.</title>
        <authorList>
            <person name="Sulman M."/>
            <person name="Ellouze W."/>
            <person name="Ilyukhin E."/>
        </authorList>
    </citation>
    <scope>NUCLEOTIDE SEQUENCE [LARGE SCALE GENOMIC DNA]</scope>
    <source>
        <strain evidence="1 2">M1-105</strain>
    </source>
</reference>
<evidence type="ECO:0000313" key="2">
    <source>
        <dbReference type="Proteomes" id="UP001521116"/>
    </source>
</evidence>
<sequence>MAYGPPPSRLVFLSDLGRMSVGSKVRFLGCVERYDVSTATLTLKHAYPANAAKSAAVVHVNVDHVLETVKSTDLELGAWLNIIGYVAAPPDGSKRRAKKGGADNIAEATNAQAIMLWSAGDIRLDVYEKAVEARKAADVLFSPE</sequence>
<accession>A0ABR3TFY0</accession>
<proteinExistence type="predicted"/>
<dbReference type="Gene3D" id="2.40.50.140">
    <property type="entry name" value="Nucleic acid-binding proteins"/>
    <property type="match status" value="1"/>
</dbReference>
<name>A0ABR3TFY0_9PEZI</name>
<gene>
    <name evidence="1" type="ORF">SLS56_000282</name>
</gene>
<dbReference type="Pfam" id="PF12658">
    <property type="entry name" value="Ten1"/>
    <property type="match status" value="1"/>
</dbReference>
<comment type="caution">
    <text evidence="1">The sequence shown here is derived from an EMBL/GenBank/DDBJ whole genome shotgun (WGS) entry which is preliminary data.</text>
</comment>
<organism evidence="1 2">
    <name type="scientific">Neofusicoccum ribis</name>
    <dbReference type="NCBI Taxonomy" id="45134"/>
    <lineage>
        <taxon>Eukaryota</taxon>
        <taxon>Fungi</taxon>
        <taxon>Dikarya</taxon>
        <taxon>Ascomycota</taxon>
        <taxon>Pezizomycotina</taxon>
        <taxon>Dothideomycetes</taxon>
        <taxon>Dothideomycetes incertae sedis</taxon>
        <taxon>Botryosphaeriales</taxon>
        <taxon>Botryosphaeriaceae</taxon>
        <taxon>Neofusicoccum</taxon>
    </lineage>
</organism>
<protein>
    <submittedName>
        <fullName evidence="1">Uncharacterized protein</fullName>
    </submittedName>
</protein>
<dbReference type="InterPro" id="IPR012340">
    <property type="entry name" value="NA-bd_OB-fold"/>
</dbReference>
<keyword evidence="2" id="KW-1185">Reference proteome</keyword>
<dbReference type="EMBL" id="JAJVDC020000001">
    <property type="protein sequence ID" value="KAL1638473.1"/>
    <property type="molecule type" value="Genomic_DNA"/>
</dbReference>
<dbReference type="InterPro" id="IPR024222">
    <property type="entry name" value="Ten1_fungal"/>
</dbReference>